<reference evidence="3 4" key="1">
    <citation type="submission" date="2014-09" db="EMBL/GenBank/DDBJ databases">
        <authorList>
            <person name="Martin A.A."/>
        </authorList>
    </citation>
    <scope>NUCLEOTIDE SEQUENCE</scope>
    <source>
        <strain evidence="4">ED321</strain>
        <strain evidence="3">ED321 Heterogonic</strain>
    </source>
</reference>
<dbReference type="InterPro" id="IPR006186">
    <property type="entry name" value="Ser/Thr-sp_prot-phosphatase"/>
</dbReference>
<keyword evidence="1" id="KW-0378">Hydrolase</keyword>
<evidence type="ECO:0000313" key="6">
    <source>
        <dbReference type="WormBase" id="SRAE_2000208700"/>
    </source>
</evidence>
<dbReference type="CTD" id="36379788"/>
<dbReference type="OrthoDB" id="5830152at2759"/>
<dbReference type="SMART" id="SM00156">
    <property type="entry name" value="PP2Ac"/>
    <property type="match status" value="1"/>
</dbReference>
<dbReference type="PANTHER" id="PTHR11668">
    <property type="entry name" value="SERINE/THREONINE PROTEIN PHOSPHATASE"/>
    <property type="match status" value="1"/>
</dbReference>
<dbReference type="STRING" id="34506.A0A090LH11"/>
<dbReference type="SUPFAM" id="SSF56300">
    <property type="entry name" value="Metallo-dependent phosphatases"/>
    <property type="match status" value="1"/>
</dbReference>
<dbReference type="PANTHER" id="PTHR11668:SF477">
    <property type="entry name" value="SERINE_THREONINE-PROTEIN PHOSPHATASE"/>
    <property type="match status" value="1"/>
</dbReference>
<dbReference type="PROSITE" id="PS00125">
    <property type="entry name" value="SER_THR_PHOSPHATASE"/>
    <property type="match status" value="1"/>
</dbReference>
<sequence>MADQSNNDVIMEASKKDPIENKNIINNPGVLTMYDADPFFNLKEEVEVIKKRIEGYVKRLTDDWIPSLATCLFSEKELLEVIYRVRETFWMQPLLIHTAADIIVVGDIHGQFEDLIALLNYNGYPPKTRYVFLGDYVDRGPFSIEVIILLFSLKILYPEDIILLRGNHESRPVNTQYGFLSECKKRYSTHLYDIFQTAFANMPFCALIEKKILCMHGGISEDLTEFEQFDQIERPCDIPDLGLLADLTWADPDSNIDQYDESPRGAARVFGTTALKQFMSVLQIDLVVRAHQMVQDGFEFFGDRKLVTIFSAPHYTGQFNNNSAVMKVSKDLKCSFIIFKPLDIKSDEL</sequence>
<name>A0A090LH11_STRRB</name>
<dbReference type="WormBase" id="SRAE_2000208700">
    <property type="protein sequence ID" value="SRP06836"/>
    <property type="gene ID" value="WBGene00262294"/>
</dbReference>
<accession>A0A090LH11</accession>
<dbReference type="GeneID" id="36379788"/>
<dbReference type="EC" id="3.1.3.16" evidence="1"/>
<evidence type="ECO:0000313" key="3">
    <source>
        <dbReference type="EMBL" id="CEF67423.1"/>
    </source>
</evidence>
<dbReference type="GO" id="GO:0005737">
    <property type="term" value="C:cytoplasm"/>
    <property type="evidence" value="ECO:0007669"/>
    <property type="project" value="TreeGrafter"/>
</dbReference>
<keyword evidence="4" id="KW-1185">Reference proteome</keyword>
<organism evidence="3">
    <name type="scientific">Strongyloides ratti</name>
    <name type="common">Parasitic roundworm</name>
    <dbReference type="NCBI Taxonomy" id="34506"/>
    <lineage>
        <taxon>Eukaryota</taxon>
        <taxon>Metazoa</taxon>
        <taxon>Ecdysozoa</taxon>
        <taxon>Nematoda</taxon>
        <taxon>Chromadorea</taxon>
        <taxon>Rhabditida</taxon>
        <taxon>Tylenchina</taxon>
        <taxon>Panagrolaimomorpha</taxon>
        <taxon>Strongyloidoidea</taxon>
        <taxon>Strongyloididae</taxon>
        <taxon>Strongyloides</taxon>
    </lineage>
</organism>
<proteinExistence type="inferred from homology"/>
<dbReference type="OMA" id="FCARIEK"/>
<dbReference type="RefSeq" id="XP_024506623.1">
    <property type="nucleotide sequence ID" value="XM_024653114.1"/>
</dbReference>
<comment type="catalytic activity">
    <reaction evidence="1">
        <text>O-phospho-L-threonyl-[protein] + H2O = L-threonyl-[protein] + phosphate</text>
        <dbReference type="Rhea" id="RHEA:47004"/>
        <dbReference type="Rhea" id="RHEA-COMP:11060"/>
        <dbReference type="Rhea" id="RHEA-COMP:11605"/>
        <dbReference type="ChEBI" id="CHEBI:15377"/>
        <dbReference type="ChEBI" id="CHEBI:30013"/>
        <dbReference type="ChEBI" id="CHEBI:43474"/>
        <dbReference type="ChEBI" id="CHEBI:61977"/>
        <dbReference type="EC" id="3.1.3.16"/>
    </reaction>
</comment>
<evidence type="ECO:0000256" key="1">
    <source>
        <dbReference type="RuleBase" id="RU004273"/>
    </source>
</evidence>
<dbReference type="InterPro" id="IPR004843">
    <property type="entry name" value="Calcineurin-like_PHP"/>
</dbReference>
<dbReference type="AlphaFoldDB" id="A0A090LH11"/>
<dbReference type="Gene3D" id="3.60.21.10">
    <property type="match status" value="1"/>
</dbReference>
<dbReference type="WBParaSite" id="SRAE_2000208700.1">
    <property type="protein sequence ID" value="SRAE_2000208700.1"/>
    <property type="gene ID" value="WBGene00262294"/>
</dbReference>
<evidence type="ECO:0000259" key="2">
    <source>
        <dbReference type="PROSITE" id="PS00125"/>
    </source>
</evidence>
<dbReference type="PRINTS" id="PR00114">
    <property type="entry name" value="STPHPHTASE"/>
</dbReference>
<dbReference type="InterPro" id="IPR050341">
    <property type="entry name" value="PP1_catalytic_subunit"/>
</dbReference>
<gene>
    <name evidence="3 5 6" type="ORF">SRAE_2000208700</name>
</gene>
<protein>
    <recommendedName>
        <fullName evidence="1">Serine/threonine-protein phosphatase</fullName>
        <ecNumber evidence="1">3.1.3.16</ecNumber>
    </recommendedName>
</protein>
<feature type="domain" description="Serine/threonine specific protein phosphatases" evidence="2">
    <location>
        <begin position="164"/>
        <end position="169"/>
    </location>
</feature>
<evidence type="ECO:0000313" key="4">
    <source>
        <dbReference type="Proteomes" id="UP000035682"/>
    </source>
</evidence>
<dbReference type="Proteomes" id="UP000035682">
    <property type="component" value="Unplaced"/>
</dbReference>
<dbReference type="InterPro" id="IPR029052">
    <property type="entry name" value="Metallo-depent_PP-like"/>
</dbReference>
<evidence type="ECO:0000313" key="5">
    <source>
        <dbReference type="WBParaSite" id="SRAE_2000208700.1"/>
    </source>
</evidence>
<dbReference type="Pfam" id="PF00149">
    <property type="entry name" value="Metallophos"/>
    <property type="match status" value="1"/>
</dbReference>
<dbReference type="GO" id="GO:0004722">
    <property type="term" value="F:protein serine/threonine phosphatase activity"/>
    <property type="evidence" value="ECO:0007669"/>
    <property type="project" value="UniProtKB-EC"/>
</dbReference>
<dbReference type="GO" id="GO:0005634">
    <property type="term" value="C:nucleus"/>
    <property type="evidence" value="ECO:0007669"/>
    <property type="project" value="TreeGrafter"/>
</dbReference>
<comment type="similarity">
    <text evidence="1">Belongs to the PPP phosphatase family.</text>
</comment>
<dbReference type="EMBL" id="LN609529">
    <property type="protein sequence ID" value="CEF67423.1"/>
    <property type="molecule type" value="Genomic_DNA"/>
</dbReference>
<reference evidence="5" key="2">
    <citation type="submission" date="2020-12" db="UniProtKB">
        <authorList>
            <consortium name="WormBaseParasite"/>
        </authorList>
    </citation>
    <scope>IDENTIFICATION</scope>
</reference>